<comment type="caution">
    <text evidence="2">The sequence shown here is derived from an EMBL/GenBank/DDBJ whole genome shotgun (WGS) entry which is preliminary data.</text>
</comment>
<proteinExistence type="predicted"/>
<evidence type="ECO:0000313" key="3">
    <source>
        <dbReference type="Proteomes" id="UP000219020"/>
    </source>
</evidence>
<name>A0A2A5T7G1_9GAMM</name>
<evidence type="ECO:0000259" key="1">
    <source>
        <dbReference type="Pfam" id="PF13612"/>
    </source>
</evidence>
<dbReference type="Pfam" id="PF13612">
    <property type="entry name" value="DDE_Tnp_1_3"/>
    <property type="match status" value="1"/>
</dbReference>
<evidence type="ECO:0000313" key="2">
    <source>
        <dbReference type="EMBL" id="PCS24159.1"/>
    </source>
</evidence>
<sequence length="121" mass="13788">MKRGKGTIGWFYGFKLHLIINHQGGIISVTVTTINVDDIKSVSEMVDEIWGCLYGEKGYISGSLKRELADKGVILITGVKKNMKPKVMKLWNRLILRQRFIIETVFNQLKKHILNLAFSVP</sequence>
<protein>
    <submittedName>
        <fullName evidence="2">Mobile element protein</fullName>
    </submittedName>
</protein>
<organism evidence="2 3">
    <name type="scientific">Candidatus Enterovibrio escicola</name>
    <dbReference type="NCBI Taxonomy" id="1927127"/>
    <lineage>
        <taxon>Bacteria</taxon>
        <taxon>Pseudomonadati</taxon>
        <taxon>Pseudomonadota</taxon>
        <taxon>Gammaproteobacteria</taxon>
        <taxon>Vibrionales</taxon>
        <taxon>Vibrionaceae</taxon>
        <taxon>Enterovibrio</taxon>
    </lineage>
</organism>
<accession>A0A2A5T7G1</accession>
<dbReference type="EMBL" id="NBYY01000003">
    <property type="protein sequence ID" value="PCS24159.1"/>
    <property type="molecule type" value="Genomic_DNA"/>
</dbReference>
<dbReference type="RefSeq" id="WP_241896403.1">
    <property type="nucleotide sequence ID" value="NZ_NBYY01000003.1"/>
</dbReference>
<dbReference type="AlphaFoldDB" id="A0A2A5T7G1"/>
<feature type="domain" description="Transposase DDE" evidence="1">
    <location>
        <begin position="2"/>
        <end position="112"/>
    </location>
</feature>
<dbReference type="Proteomes" id="UP000219020">
    <property type="component" value="Unassembled WGS sequence"/>
</dbReference>
<gene>
    <name evidence="2" type="ORF">BTN49_0153</name>
</gene>
<dbReference type="GeneID" id="66953114"/>
<keyword evidence="3" id="KW-1185">Reference proteome</keyword>
<dbReference type="InterPro" id="IPR025668">
    <property type="entry name" value="Tnp_DDE_dom"/>
</dbReference>
<reference evidence="3" key="1">
    <citation type="submission" date="2017-04" db="EMBL/GenBank/DDBJ databases">
        <title>Genome evolution of the luminous symbionts of deep sea anglerfish.</title>
        <authorList>
            <person name="Hendry T.A."/>
        </authorList>
    </citation>
    <scope>NUCLEOTIDE SEQUENCE [LARGE SCALE GENOMIC DNA]</scope>
</reference>